<dbReference type="Gene3D" id="3.40.50.1820">
    <property type="entry name" value="alpha/beta hydrolase"/>
    <property type="match status" value="1"/>
</dbReference>
<dbReference type="PRINTS" id="PR00821">
    <property type="entry name" value="TAGLIPASE"/>
</dbReference>
<reference evidence="11" key="1">
    <citation type="journal article" date="2020" name="PLoS Negl. Trop. Dis.">
        <title>High-quality nuclear genome for Sarcoptes scabiei-A critical resource for a neglected parasite.</title>
        <authorList>
            <person name="Korhonen P.K."/>
            <person name="Gasser R.B."/>
            <person name="Ma G."/>
            <person name="Wang T."/>
            <person name="Stroehlein A.J."/>
            <person name="Young N.D."/>
            <person name="Ang C.S."/>
            <person name="Fernando D.D."/>
            <person name="Lu H.C."/>
            <person name="Taylor S."/>
            <person name="Reynolds S.L."/>
            <person name="Mofiz E."/>
            <person name="Najaraj S.H."/>
            <person name="Gowda H."/>
            <person name="Madugundu A."/>
            <person name="Renuse S."/>
            <person name="Holt D."/>
            <person name="Pandey A."/>
            <person name="Papenfuss A.T."/>
            <person name="Fischer K."/>
        </authorList>
    </citation>
    <scope>NUCLEOTIDE SEQUENCE [LARGE SCALE GENOMIC DNA]</scope>
</reference>
<comment type="subcellular location">
    <subcellularLocation>
        <location evidence="1">Secreted</location>
    </subcellularLocation>
</comment>
<keyword evidence="3" id="KW-0964">Secreted</keyword>
<dbReference type="InterPro" id="IPR016272">
    <property type="entry name" value="Lipase_LIPH"/>
</dbReference>
<sequence length="482" mass="55336">MFTNELIRFTIVWACLILKVIASDKTVCYDEHGCFNATVFDPKLPVLSKIVSRLPDAPESLKVTFRFFTCGSRYKSNLFNQFVTVKKLKQKARFNPRLKTVVLVHGYTDHFNETRWTGQVKNLLLSSCECSYNIIGVDYPSTKYVQDVANAQIIGAMIGELIRKVSKAFKVKIKRFICVGHSLGGQICGFTGKHLKSFAKLGMILGLDPAGPGFTNVERRSRLDYSDADLVLTIMTNAAKSVTKGYGTSKPVGHYNFRVNGGSKQPGCENASSKRSCAHRRSPELVIDDLTFPNKFTPMAYRCESYKSFEKGLCTTCKHSLDCQRFGSWFQYWTKQKLDRNFRKPLVYYVDAREKAPFSLFHYGIVLEIDPKSPTFKGKLSMIFYGAYSSRERFVLKNKFKPNTRSTFLFKTSEFLGRIKKIKIKIYSRSKLITKHHYIRVKQINVRFMNHQKERKPFNSVLLPERSSKIQSKRFTTFVAED</sequence>
<reference evidence="10" key="3">
    <citation type="submission" date="2022-06" db="UniProtKB">
        <authorList>
            <consortium name="EnsemblMetazoa"/>
        </authorList>
    </citation>
    <scope>IDENTIFICATION</scope>
</reference>
<evidence type="ECO:0000256" key="7">
    <source>
        <dbReference type="SAM" id="SignalP"/>
    </source>
</evidence>
<dbReference type="InterPro" id="IPR036392">
    <property type="entry name" value="PLAT/LH2_dom_sf"/>
</dbReference>
<name>A0A834R9A9_SARSC</name>
<dbReference type="Pfam" id="PF00151">
    <property type="entry name" value="Lipase"/>
    <property type="match status" value="1"/>
</dbReference>
<dbReference type="OrthoDB" id="6422033at2759"/>
<dbReference type="GO" id="GO:0016298">
    <property type="term" value="F:lipase activity"/>
    <property type="evidence" value="ECO:0007669"/>
    <property type="project" value="InterPro"/>
</dbReference>
<feature type="active site" description="Charge relay system" evidence="4">
    <location>
        <position position="208"/>
    </location>
</feature>
<proteinExistence type="inferred from homology"/>
<feature type="binding site" evidence="5">
    <location>
        <position position="227"/>
    </location>
    <ligand>
        <name>Ca(2+)</name>
        <dbReference type="ChEBI" id="CHEBI:29108"/>
    </ligand>
</feature>
<dbReference type="GO" id="GO:0052689">
    <property type="term" value="F:carboxylic ester hydrolase activity"/>
    <property type="evidence" value="ECO:0007669"/>
    <property type="project" value="InterPro"/>
</dbReference>
<feature type="binding site" evidence="5">
    <location>
        <position position="224"/>
    </location>
    <ligand>
        <name>Ca(2+)</name>
        <dbReference type="ChEBI" id="CHEBI:29108"/>
    </ligand>
</feature>
<dbReference type="PIRSF" id="PIRSF000865">
    <property type="entry name" value="Lipoprotein_lipase_LIPH"/>
    <property type="match status" value="1"/>
</dbReference>
<evidence type="ECO:0000313" key="11">
    <source>
        <dbReference type="Proteomes" id="UP000070412"/>
    </source>
</evidence>
<dbReference type="InterPro" id="IPR000734">
    <property type="entry name" value="TAG_lipase"/>
</dbReference>
<keyword evidence="11" id="KW-1185">Reference proteome</keyword>
<feature type="domain" description="Lipase" evidence="8">
    <location>
        <begin position="26"/>
        <end position="358"/>
    </location>
</feature>
<dbReference type="EMBL" id="WVUK01000060">
    <property type="protein sequence ID" value="KAF7491196.1"/>
    <property type="molecule type" value="Genomic_DNA"/>
</dbReference>
<evidence type="ECO:0000313" key="10">
    <source>
        <dbReference type="EnsemblMetazoa" id="KAF7491196.1"/>
    </source>
</evidence>
<evidence type="ECO:0000256" key="5">
    <source>
        <dbReference type="PIRSR" id="PIRSR000865-2"/>
    </source>
</evidence>
<dbReference type="GO" id="GO:0046872">
    <property type="term" value="F:metal ion binding"/>
    <property type="evidence" value="ECO:0007669"/>
    <property type="project" value="UniProtKB-KW"/>
</dbReference>
<dbReference type="EnsemblMetazoa" id="SSS_400s_mrna">
    <property type="protein sequence ID" value="KAF7491196.1"/>
    <property type="gene ID" value="SSS_400"/>
</dbReference>
<evidence type="ECO:0000259" key="8">
    <source>
        <dbReference type="Pfam" id="PF00151"/>
    </source>
</evidence>
<gene>
    <name evidence="9" type="primary">SSS_400g</name>
    <name evidence="9" type="ORF">SSS_400</name>
</gene>
<keyword evidence="7" id="KW-0732">Signal</keyword>
<dbReference type="InterPro" id="IPR013818">
    <property type="entry name" value="Lipase"/>
</dbReference>
<dbReference type="AlphaFoldDB" id="A0A834R9A9"/>
<dbReference type="SUPFAM" id="SSF53474">
    <property type="entry name" value="alpha/beta-Hydrolases"/>
    <property type="match status" value="1"/>
</dbReference>
<feature type="active site" description="Nucleophile" evidence="4">
    <location>
        <position position="182"/>
    </location>
</feature>
<feature type="binding site" evidence="5">
    <location>
        <position position="222"/>
    </location>
    <ligand>
        <name>Ca(2+)</name>
        <dbReference type="ChEBI" id="CHEBI:29108"/>
    </ligand>
</feature>
<reference evidence="9" key="2">
    <citation type="submission" date="2020-01" db="EMBL/GenBank/DDBJ databases">
        <authorList>
            <person name="Korhonen P.K.K."/>
            <person name="Guangxu M.G."/>
            <person name="Wang T.W."/>
            <person name="Stroehlein A.J.S."/>
            <person name="Young N.D."/>
            <person name="Ang C.-S.A."/>
            <person name="Fernando D.W.F."/>
            <person name="Lu H.L."/>
            <person name="Taylor S.T."/>
            <person name="Ehtesham M.E.M."/>
            <person name="Najaraj S.H.N."/>
            <person name="Harsha G.H.G."/>
            <person name="Madugundu A.M."/>
            <person name="Renuse S.R."/>
            <person name="Holt D.H."/>
            <person name="Pandey A.P."/>
            <person name="Papenfuss A.P."/>
            <person name="Gasser R.B.G."/>
            <person name="Fischer K.F."/>
        </authorList>
    </citation>
    <scope>NUCLEOTIDE SEQUENCE</scope>
    <source>
        <strain evidence="9">SSS_KF_BRIS2020</strain>
    </source>
</reference>
<evidence type="ECO:0000256" key="2">
    <source>
        <dbReference type="ARBA" id="ARBA00010701"/>
    </source>
</evidence>
<evidence type="ECO:0000256" key="3">
    <source>
        <dbReference type="ARBA" id="ARBA00022525"/>
    </source>
</evidence>
<comment type="similarity">
    <text evidence="2 6">Belongs to the AB hydrolase superfamily. Lipase family.</text>
</comment>
<organism evidence="9">
    <name type="scientific">Sarcoptes scabiei</name>
    <name type="common">Itch mite</name>
    <name type="synonym">Acarus scabiei</name>
    <dbReference type="NCBI Taxonomy" id="52283"/>
    <lineage>
        <taxon>Eukaryota</taxon>
        <taxon>Metazoa</taxon>
        <taxon>Ecdysozoa</taxon>
        <taxon>Arthropoda</taxon>
        <taxon>Chelicerata</taxon>
        <taxon>Arachnida</taxon>
        <taxon>Acari</taxon>
        <taxon>Acariformes</taxon>
        <taxon>Sarcoptiformes</taxon>
        <taxon>Astigmata</taxon>
        <taxon>Psoroptidia</taxon>
        <taxon>Sarcoptoidea</taxon>
        <taxon>Sarcoptidae</taxon>
        <taxon>Sarcoptinae</taxon>
        <taxon>Sarcoptes</taxon>
    </lineage>
</organism>
<accession>A0A834R9A9</accession>
<keyword evidence="5" id="KW-0479">Metal-binding</keyword>
<dbReference type="SUPFAM" id="SSF49723">
    <property type="entry name" value="Lipase/lipooxygenase domain (PLAT/LH2 domain)"/>
    <property type="match status" value="1"/>
</dbReference>
<keyword evidence="5" id="KW-0106">Calcium</keyword>
<dbReference type="GO" id="GO:0005615">
    <property type="term" value="C:extracellular space"/>
    <property type="evidence" value="ECO:0007669"/>
    <property type="project" value="TreeGrafter"/>
</dbReference>
<dbReference type="PANTHER" id="PTHR11610:SF173">
    <property type="entry name" value="LIPASE DOMAIN-CONTAINING PROTEIN-RELATED"/>
    <property type="match status" value="1"/>
</dbReference>
<feature type="chain" id="PRO_5038259259" evidence="7">
    <location>
        <begin position="23"/>
        <end position="482"/>
    </location>
</feature>
<evidence type="ECO:0000313" key="9">
    <source>
        <dbReference type="EMBL" id="KAF7491196.1"/>
    </source>
</evidence>
<feature type="active site" description="Charge relay system" evidence="4">
    <location>
        <position position="279"/>
    </location>
</feature>
<protein>
    <submittedName>
        <fullName evidence="9">Inactive pancreatic lipase-related protein 1</fullName>
    </submittedName>
</protein>
<dbReference type="PANTHER" id="PTHR11610">
    <property type="entry name" value="LIPASE"/>
    <property type="match status" value="1"/>
</dbReference>
<dbReference type="Proteomes" id="UP000070412">
    <property type="component" value="Unassembled WGS sequence"/>
</dbReference>
<dbReference type="GO" id="GO:0016042">
    <property type="term" value="P:lipid catabolic process"/>
    <property type="evidence" value="ECO:0007669"/>
    <property type="project" value="TreeGrafter"/>
</dbReference>
<feature type="signal peptide" evidence="7">
    <location>
        <begin position="1"/>
        <end position="22"/>
    </location>
</feature>
<evidence type="ECO:0000256" key="4">
    <source>
        <dbReference type="PIRSR" id="PIRSR000865-1"/>
    </source>
</evidence>
<dbReference type="InterPro" id="IPR029058">
    <property type="entry name" value="AB_hydrolase_fold"/>
</dbReference>
<evidence type="ECO:0000256" key="1">
    <source>
        <dbReference type="ARBA" id="ARBA00004613"/>
    </source>
</evidence>
<evidence type="ECO:0000256" key="6">
    <source>
        <dbReference type="RuleBase" id="RU004262"/>
    </source>
</evidence>